<evidence type="ECO:0000313" key="14">
    <source>
        <dbReference type="EMBL" id="CAK9269640.1"/>
    </source>
</evidence>
<evidence type="ECO:0000256" key="6">
    <source>
        <dbReference type="ARBA" id="ARBA00022734"/>
    </source>
</evidence>
<dbReference type="Pfam" id="PF00069">
    <property type="entry name" value="Pkinase"/>
    <property type="match status" value="1"/>
</dbReference>
<comment type="similarity">
    <text evidence="2">In the N-terminal section; belongs to the leguminous lectin family.</text>
</comment>
<evidence type="ECO:0000256" key="2">
    <source>
        <dbReference type="ARBA" id="ARBA00008536"/>
    </source>
</evidence>
<dbReference type="InterPro" id="IPR001220">
    <property type="entry name" value="Legume_lectin_dom"/>
</dbReference>
<dbReference type="CDD" id="cd06899">
    <property type="entry name" value="lectin_legume_LecRK_Arcelin_ConA"/>
    <property type="match status" value="1"/>
</dbReference>
<evidence type="ECO:0000259" key="13">
    <source>
        <dbReference type="PROSITE" id="PS50011"/>
    </source>
</evidence>
<dbReference type="InterPro" id="IPR050528">
    <property type="entry name" value="L-type_Lectin-RKs"/>
</dbReference>
<protein>
    <recommendedName>
        <fullName evidence="13">Protein kinase domain-containing protein</fullName>
    </recommendedName>
</protein>
<dbReference type="InterPro" id="IPR000719">
    <property type="entry name" value="Prot_kinase_dom"/>
</dbReference>
<evidence type="ECO:0000256" key="7">
    <source>
        <dbReference type="ARBA" id="ARBA00022741"/>
    </source>
</evidence>
<evidence type="ECO:0000256" key="12">
    <source>
        <dbReference type="SAM" id="Phobius"/>
    </source>
</evidence>
<evidence type="ECO:0000256" key="10">
    <source>
        <dbReference type="ARBA" id="ARBA00023136"/>
    </source>
</evidence>
<feature type="transmembrane region" description="Helical" evidence="12">
    <location>
        <begin position="328"/>
        <end position="350"/>
    </location>
</feature>
<accession>A0ABP0WUZ5</accession>
<keyword evidence="7" id="KW-0547">Nucleotide-binding</keyword>
<dbReference type="Gene3D" id="1.10.510.10">
    <property type="entry name" value="Transferase(Phosphotransferase) domain 1"/>
    <property type="match status" value="1"/>
</dbReference>
<evidence type="ECO:0000256" key="8">
    <source>
        <dbReference type="ARBA" id="ARBA00022840"/>
    </source>
</evidence>
<evidence type="ECO:0000256" key="1">
    <source>
        <dbReference type="ARBA" id="ARBA00004479"/>
    </source>
</evidence>
<keyword evidence="8" id="KW-0067">ATP-binding</keyword>
<evidence type="ECO:0000256" key="9">
    <source>
        <dbReference type="ARBA" id="ARBA00022989"/>
    </source>
</evidence>
<dbReference type="Pfam" id="PF00139">
    <property type="entry name" value="Lectin_legB"/>
    <property type="match status" value="1"/>
</dbReference>
<sequence length="732" mass="80543">MSSLDSCLTNRVVITSFLVIISTNLASDHPFVHGQPINFSFTSFNSTSIDEIILLDDAALDFSDYVVLNALSAATGTVPGCGKLMYKEKVQMFYPSTGAVASFQTSFTFSILPAVGQETGDGFAFTFMPDNVTEGAGGGEMCIQVDRVDGTATNSYFAVEFDTFQNLVHNDPSNNHVGVDVNSFSSVSTYNLCNLTSNHTYCQYLANPDTNFTAWIDYDAPTEVLDVWLANGTSSSGILKPNQPVIHFNLNQSNSLSKVFSDAYMYVGFSGSTGTAREANKIMSWSFASSGLPVPPSPPSASPRLGPAPVPSEASTPANSRTGVLGDIIIASAVVIVVLLLLVLACVIWCSRRRRKMTIKLPAVSDHHILNIGPRKFNFLELCIATMNFSEEQLLGSGGCGSVYKGVLQDTGSLVAVKRIMKQSEQGETDFVAEISVISQVRHRNLVQLRGWCHEEGKLLLVYDFMSNTSLDKWLFINPEKFRDSPPPRVLSWELRYNILTGVAAALYYLHEEWEQCILHRDIKASNVMLDTNFKAKLGDFGLARLIDHDKLPHTSLLAGTLGYLAPELPHTCKATKATDVYSFGILSLEVACGRRVFSPIAPQSRTLLLDYVWQEHKKKSTVNVVDPRLEMDFVEEEVLRVLHVGLLCSHPDPEARPNMRLVNQYLNGEVLMPSLPELQPEVSYSMDGQVEETESTEHTATLELQIQSCIAEEDPAKSFTNFLSKSDNSII</sequence>
<keyword evidence="15" id="KW-1185">Reference proteome</keyword>
<keyword evidence="9 12" id="KW-1133">Transmembrane helix</keyword>
<dbReference type="PROSITE" id="PS00108">
    <property type="entry name" value="PROTEIN_KINASE_ST"/>
    <property type="match status" value="1"/>
</dbReference>
<reference evidence="14 15" key="1">
    <citation type="submission" date="2024-02" db="EMBL/GenBank/DDBJ databases">
        <authorList>
            <consortium name="ELIXIR-Norway"/>
            <consortium name="Elixir Norway"/>
        </authorList>
    </citation>
    <scope>NUCLEOTIDE SEQUENCE [LARGE SCALE GENOMIC DNA]</scope>
</reference>
<dbReference type="SUPFAM" id="SSF49899">
    <property type="entry name" value="Concanavalin A-like lectins/glucanases"/>
    <property type="match status" value="1"/>
</dbReference>
<dbReference type="PANTHER" id="PTHR27007">
    <property type="match status" value="1"/>
</dbReference>
<evidence type="ECO:0000256" key="4">
    <source>
        <dbReference type="ARBA" id="ARBA00022692"/>
    </source>
</evidence>
<evidence type="ECO:0000256" key="5">
    <source>
        <dbReference type="ARBA" id="ARBA00022729"/>
    </source>
</evidence>
<proteinExistence type="inferred from homology"/>
<name>A0ABP0WUZ5_9BRYO</name>
<dbReference type="SUPFAM" id="SSF56112">
    <property type="entry name" value="Protein kinase-like (PK-like)"/>
    <property type="match status" value="1"/>
</dbReference>
<keyword evidence="4 12" id="KW-0812">Transmembrane</keyword>
<evidence type="ECO:0000256" key="11">
    <source>
        <dbReference type="SAM" id="MobiDB-lite"/>
    </source>
</evidence>
<keyword evidence="10 12" id="KW-0472">Membrane</keyword>
<keyword evidence="6" id="KW-0430">Lectin</keyword>
<dbReference type="CDD" id="cd14066">
    <property type="entry name" value="STKc_IRAK"/>
    <property type="match status" value="1"/>
</dbReference>
<feature type="compositionally biased region" description="Pro residues" evidence="11">
    <location>
        <begin position="295"/>
        <end position="310"/>
    </location>
</feature>
<evidence type="ECO:0000256" key="3">
    <source>
        <dbReference type="ARBA" id="ARBA00010217"/>
    </source>
</evidence>
<gene>
    <name evidence="14" type="ORF">CSSPJE1EN1_LOCUS15118</name>
</gene>
<dbReference type="EMBL" id="OZ020097">
    <property type="protein sequence ID" value="CAK9269640.1"/>
    <property type="molecule type" value="Genomic_DNA"/>
</dbReference>
<comment type="similarity">
    <text evidence="3">In the C-terminal section; belongs to the protein kinase superfamily. Ser/Thr protein kinase family.</text>
</comment>
<dbReference type="Gene3D" id="3.30.200.20">
    <property type="entry name" value="Phosphorylase Kinase, domain 1"/>
    <property type="match status" value="1"/>
</dbReference>
<dbReference type="InterPro" id="IPR008271">
    <property type="entry name" value="Ser/Thr_kinase_AS"/>
</dbReference>
<comment type="subcellular location">
    <subcellularLocation>
        <location evidence="1">Membrane</location>
        <topology evidence="1">Single-pass type I membrane protein</topology>
    </subcellularLocation>
</comment>
<feature type="domain" description="Protein kinase" evidence="13">
    <location>
        <begin position="389"/>
        <end position="667"/>
    </location>
</feature>
<organism evidence="14 15">
    <name type="scientific">Sphagnum jensenii</name>
    <dbReference type="NCBI Taxonomy" id="128206"/>
    <lineage>
        <taxon>Eukaryota</taxon>
        <taxon>Viridiplantae</taxon>
        <taxon>Streptophyta</taxon>
        <taxon>Embryophyta</taxon>
        <taxon>Bryophyta</taxon>
        <taxon>Sphagnophytina</taxon>
        <taxon>Sphagnopsida</taxon>
        <taxon>Sphagnales</taxon>
        <taxon>Sphagnaceae</taxon>
        <taxon>Sphagnum</taxon>
    </lineage>
</organism>
<dbReference type="InterPro" id="IPR013320">
    <property type="entry name" value="ConA-like_dom_sf"/>
</dbReference>
<dbReference type="Proteomes" id="UP001497444">
    <property type="component" value="Chromosome 2"/>
</dbReference>
<evidence type="ECO:0000313" key="15">
    <source>
        <dbReference type="Proteomes" id="UP001497444"/>
    </source>
</evidence>
<feature type="region of interest" description="Disordered" evidence="11">
    <location>
        <begin position="295"/>
        <end position="317"/>
    </location>
</feature>
<dbReference type="PROSITE" id="PS50011">
    <property type="entry name" value="PROTEIN_KINASE_DOM"/>
    <property type="match status" value="1"/>
</dbReference>
<dbReference type="SMART" id="SM00220">
    <property type="entry name" value="S_TKc"/>
    <property type="match status" value="1"/>
</dbReference>
<dbReference type="Gene3D" id="2.60.120.200">
    <property type="match status" value="1"/>
</dbReference>
<keyword evidence="5" id="KW-0732">Signal</keyword>
<dbReference type="InterPro" id="IPR011009">
    <property type="entry name" value="Kinase-like_dom_sf"/>
</dbReference>